<organism evidence="1 2">
    <name type="scientific">Mycena albidolilacea</name>
    <dbReference type="NCBI Taxonomy" id="1033008"/>
    <lineage>
        <taxon>Eukaryota</taxon>
        <taxon>Fungi</taxon>
        <taxon>Dikarya</taxon>
        <taxon>Basidiomycota</taxon>
        <taxon>Agaricomycotina</taxon>
        <taxon>Agaricomycetes</taxon>
        <taxon>Agaricomycetidae</taxon>
        <taxon>Agaricales</taxon>
        <taxon>Marasmiineae</taxon>
        <taxon>Mycenaceae</taxon>
        <taxon>Mycena</taxon>
    </lineage>
</organism>
<comment type="caution">
    <text evidence="1">The sequence shown here is derived from an EMBL/GenBank/DDBJ whole genome shotgun (WGS) entry which is preliminary data.</text>
</comment>
<keyword evidence="2" id="KW-1185">Reference proteome</keyword>
<dbReference type="EMBL" id="JARIHO010000072">
    <property type="protein sequence ID" value="KAJ7312486.1"/>
    <property type="molecule type" value="Genomic_DNA"/>
</dbReference>
<evidence type="ECO:0000313" key="2">
    <source>
        <dbReference type="Proteomes" id="UP001218218"/>
    </source>
</evidence>
<accession>A0AAD6Z9E6</accession>
<dbReference type="Proteomes" id="UP001218218">
    <property type="component" value="Unassembled WGS sequence"/>
</dbReference>
<sequence length="380" mass="42717">MTTSLNFPPELQDLVIDHMHGQKRTLGTCGLVNKSCLLSSRHHLFGSVTVRIHNWKDFVQLLESPLATFAQSVNAVTISLVEDMGFFNELVSLLRGLPALGCLRLEYGYWPADTIMPILPGLLELDLHKVLFDSPLHMAALFSHFPRLQKASLCPIFRERSAVPISHFPEAPRTLECLRLHLSDSPPPFDQVALWLCAQETPPSIRVLELGFLDARSLPSVGNLLRALGPDLNDLDLRLMYHVNFDDIKAHIDLSRNTNLRNLTIHLSLRRFQRPSSFHAPWALLGLPHSPISTLTLVLSIETLDLIDNLDWAFLNTALGYPHFDALGRLCFIVHCFSSVIDTNMMEEAIRARVQTHVGIVEVSLVHTSRVFTHGTWQAS</sequence>
<protein>
    <submittedName>
        <fullName evidence="1">Uncharacterized protein</fullName>
    </submittedName>
</protein>
<name>A0AAD6Z9E6_9AGAR</name>
<dbReference type="AlphaFoldDB" id="A0AAD6Z9E6"/>
<reference evidence="1" key="1">
    <citation type="submission" date="2023-03" db="EMBL/GenBank/DDBJ databases">
        <title>Massive genome expansion in bonnet fungi (Mycena s.s.) driven by repeated elements and novel gene families across ecological guilds.</title>
        <authorList>
            <consortium name="Lawrence Berkeley National Laboratory"/>
            <person name="Harder C.B."/>
            <person name="Miyauchi S."/>
            <person name="Viragh M."/>
            <person name="Kuo A."/>
            <person name="Thoen E."/>
            <person name="Andreopoulos B."/>
            <person name="Lu D."/>
            <person name="Skrede I."/>
            <person name="Drula E."/>
            <person name="Henrissat B."/>
            <person name="Morin E."/>
            <person name="Kohler A."/>
            <person name="Barry K."/>
            <person name="LaButti K."/>
            <person name="Morin E."/>
            <person name="Salamov A."/>
            <person name="Lipzen A."/>
            <person name="Mereny Z."/>
            <person name="Hegedus B."/>
            <person name="Baldrian P."/>
            <person name="Stursova M."/>
            <person name="Weitz H."/>
            <person name="Taylor A."/>
            <person name="Grigoriev I.V."/>
            <person name="Nagy L.G."/>
            <person name="Martin F."/>
            <person name="Kauserud H."/>
        </authorList>
    </citation>
    <scope>NUCLEOTIDE SEQUENCE</scope>
    <source>
        <strain evidence="1">CBHHK002</strain>
    </source>
</reference>
<evidence type="ECO:0000313" key="1">
    <source>
        <dbReference type="EMBL" id="KAJ7312486.1"/>
    </source>
</evidence>
<proteinExistence type="predicted"/>
<gene>
    <name evidence="1" type="ORF">DFH08DRAFT_897092</name>
</gene>